<feature type="transmembrane region" description="Helical" evidence="1">
    <location>
        <begin position="67"/>
        <end position="86"/>
    </location>
</feature>
<dbReference type="RefSeq" id="WP_155484459.1">
    <property type="nucleotide sequence ID" value="NZ_CDNF01000003.1"/>
</dbReference>
<dbReference type="Proteomes" id="UP000049127">
    <property type="component" value="Unassembled WGS sequence"/>
</dbReference>
<keyword evidence="1" id="KW-0812">Transmembrane</keyword>
<feature type="transmembrane region" description="Helical" evidence="1">
    <location>
        <begin position="93"/>
        <end position="112"/>
    </location>
</feature>
<dbReference type="OrthoDB" id="1755099at2"/>
<proteinExistence type="predicted"/>
<evidence type="ECO:0000313" key="2">
    <source>
        <dbReference type="EMBL" id="CEQ02530.1"/>
    </source>
</evidence>
<protein>
    <submittedName>
        <fullName evidence="2">Membrane protein</fullName>
    </submittedName>
</protein>
<evidence type="ECO:0000256" key="1">
    <source>
        <dbReference type="SAM" id="Phobius"/>
    </source>
</evidence>
<evidence type="ECO:0000313" key="3">
    <source>
        <dbReference type="Proteomes" id="UP000049127"/>
    </source>
</evidence>
<feature type="transmembrane region" description="Helical" evidence="1">
    <location>
        <begin position="124"/>
        <end position="144"/>
    </location>
</feature>
<keyword evidence="1" id="KW-1133">Transmembrane helix</keyword>
<name>A0A0C7R129_PARSO</name>
<reference evidence="2 3" key="1">
    <citation type="submission" date="2015-01" db="EMBL/GenBank/DDBJ databases">
        <authorList>
            <person name="Aslett A.Martin."/>
            <person name="De Silva Nishadi"/>
        </authorList>
    </citation>
    <scope>NUCLEOTIDE SEQUENCE [LARGE SCALE GENOMIC DNA]</scope>
    <source>
        <strain evidence="2 3">R28058</strain>
    </source>
</reference>
<accession>A0A0C7R129</accession>
<dbReference type="EMBL" id="CEKZ01000003">
    <property type="protein sequence ID" value="CEQ02530.1"/>
    <property type="molecule type" value="Genomic_DNA"/>
</dbReference>
<feature type="transmembrane region" description="Helical" evidence="1">
    <location>
        <begin position="6"/>
        <end position="25"/>
    </location>
</feature>
<organism evidence="2 3">
    <name type="scientific">Paraclostridium sordellii</name>
    <name type="common">Clostridium sordellii</name>
    <dbReference type="NCBI Taxonomy" id="1505"/>
    <lineage>
        <taxon>Bacteria</taxon>
        <taxon>Bacillati</taxon>
        <taxon>Bacillota</taxon>
        <taxon>Clostridia</taxon>
        <taxon>Peptostreptococcales</taxon>
        <taxon>Peptostreptococcaceae</taxon>
        <taxon>Paraclostridium</taxon>
    </lineage>
</organism>
<feature type="transmembrane region" description="Helical" evidence="1">
    <location>
        <begin position="37"/>
        <end position="61"/>
    </location>
</feature>
<dbReference type="Pfam" id="PF14808">
    <property type="entry name" value="TMEM164"/>
    <property type="match status" value="1"/>
</dbReference>
<feature type="transmembrane region" description="Helical" evidence="1">
    <location>
        <begin position="156"/>
        <end position="175"/>
    </location>
</feature>
<gene>
    <name evidence="2" type="ORF">R28058_02631</name>
</gene>
<sequence>MNSSFIFSNEHLMILFFVAIFLFLLPKLTKNLLPYSYLIEKIICISFIFEIILEQICLISLGNYSVLYALPISITRITTYICIAILAFKKYHLFNIFFSWSIVCAIGDLIFFRDMYVDFPHILYFFYISSRLLLLYSLVYLVGVRKFRVNSTCLKDNFKACILFFLFIFSLNTFTNANYSYSFSNHNLYSIFLFMIISSLIYLPIILNNRDNININFKRKNKL</sequence>
<keyword evidence="1" id="KW-0472">Membrane</keyword>
<feature type="transmembrane region" description="Helical" evidence="1">
    <location>
        <begin position="187"/>
        <end position="207"/>
    </location>
</feature>
<dbReference type="AlphaFoldDB" id="A0A0C7R129"/>